<evidence type="ECO:0000313" key="3">
    <source>
        <dbReference type="Proteomes" id="UP000437824"/>
    </source>
</evidence>
<comment type="caution">
    <text evidence="2">The sequence shown here is derived from an EMBL/GenBank/DDBJ whole genome shotgun (WGS) entry which is preliminary data.</text>
</comment>
<organism evidence="2 3">
    <name type="scientific">Blautia luti DSM 14534 = JCM 17040</name>
    <dbReference type="NCBI Taxonomy" id="649762"/>
    <lineage>
        <taxon>Bacteria</taxon>
        <taxon>Bacillati</taxon>
        <taxon>Bacillota</taxon>
        <taxon>Clostridia</taxon>
        <taxon>Lachnospirales</taxon>
        <taxon>Lachnospiraceae</taxon>
        <taxon>Blautia</taxon>
    </lineage>
</organism>
<dbReference type="EMBL" id="WMBC01000004">
    <property type="protein sequence ID" value="MTD60999.1"/>
    <property type="molecule type" value="Genomic_DNA"/>
</dbReference>
<name>A0A844GIC5_9FIRM</name>
<dbReference type="AlphaFoldDB" id="A0A844GIC5"/>
<sequence>MECSLYTSGRYIKFRQKDHVFEKADRFTERQKEKEAQAAKTEKAGKEQPDQKPKTKKHDMEL</sequence>
<evidence type="ECO:0000313" key="2">
    <source>
        <dbReference type="EMBL" id="MTD60999.1"/>
    </source>
</evidence>
<feature type="region of interest" description="Disordered" evidence="1">
    <location>
        <begin position="25"/>
        <end position="62"/>
    </location>
</feature>
<accession>A0A844GIC5</accession>
<reference evidence="2 3" key="1">
    <citation type="submission" date="2019-11" db="EMBL/GenBank/DDBJ databases">
        <title>Draft genome sequence of Blautia luti DSM 14534T, isolated from human stool.</title>
        <authorList>
            <person name="Ortiz R."/>
            <person name="Melis-Arcos F."/>
            <person name="Covarrubias P."/>
            <person name="Cardenas J.P."/>
            <person name="Perez-Donoso J."/>
            <person name="Almonacid D."/>
        </authorList>
    </citation>
    <scope>NUCLEOTIDE SEQUENCE [LARGE SCALE GENOMIC DNA]</scope>
    <source>
        <strain evidence="2 3">DSM 14534</strain>
    </source>
</reference>
<gene>
    <name evidence="2" type="ORF">GKZ57_06875</name>
</gene>
<dbReference type="Proteomes" id="UP000437824">
    <property type="component" value="Unassembled WGS sequence"/>
</dbReference>
<evidence type="ECO:0000256" key="1">
    <source>
        <dbReference type="SAM" id="MobiDB-lite"/>
    </source>
</evidence>
<protein>
    <submittedName>
        <fullName evidence="2">Uncharacterized protein</fullName>
    </submittedName>
</protein>
<proteinExistence type="predicted"/>
<dbReference type="RefSeq" id="WP_118509844.1">
    <property type="nucleotide sequence ID" value="NZ_WMBC01000004.1"/>
</dbReference>